<dbReference type="AlphaFoldDB" id="A0AAN0WD79"/>
<evidence type="ECO:0000313" key="2">
    <source>
        <dbReference type="Proteomes" id="UP000032024"/>
    </source>
</evidence>
<protein>
    <submittedName>
        <fullName evidence="1">Uncharacterized protein</fullName>
    </submittedName>
</protein>
<proteinExistence type="predicted"/>
<keyword evidence="2" id="KW-1185">Reference proteome</keyword>
<organism evidence="1 2">
    <name type="scientific">Heyndrickxia coagulans</name>
    <name type="common">Weizmannia coagulans</name>
    <dbReference type="NCBI Taxonomy" id="1398"/>
    <lineage>
        <taxon>Bacteria</taxon>
        <taxon>Bacillati</taxon>
        <taxon>Bacillota</taxon>
        <taxon>Bacilli</taxon>
        <taxon>Bacillales</taxon>
        <taxon>Bacillaceae</taxon>
        <taxon>Heyndrickxia</taxon>
    </lineage>
</organism>
<accession>A0AAN0WD79</accession>
<gene>
    <name evidence="1" type="ORF">SB48_HM08orf05436</name>
</gene>
<name>A0AAN0WD79_HEYCO</name>
<sequence>MLRAGQPLFAYRDFRWKTGSERLKNDSSQANCFSQKIDIKIDSAYFLAV</sequence>
<reference evidence="2" key="1">
    <citation type="submission" date="2015-01" db="EMBL/GenBank/DDBJ databases">
        <title>Comparative genome analysis of Bacillus coagulans HM-08, Clostridium butyricum HM-68, Bacillus subtilis HM-66 and Bacillus paralicheniformis BL-09.</title>
        <authorList>
            <person name="Zhang H."/>
        </authorList>
    </citation>
    <scope>NUCLEOTIDE SEQUENCE [LARGE SCALE GENOMIC DNA]</scope>
    <source>
        <strain evidence="2">HM-08</strain>
    </source>
</reference>
<evidence type="ECO:0000313" key="1">
    <source>
        <dbReference type="EMBL" id="AJO24191.1"/>
    </source>
</evidence>
<dbReference type="Proteomes" id="UP000032024">
    <property type="component" value="Chromosome"/>
</dbReference>
<dbReference type="EMBL" id="CP010525">
    <property type="protein sequence ID" value="AJO24191.1"/>
    <property type="molecule type" value="Genomic_DNA"/>
</dbReference>